<feature type="signal peptide" evidence="1">
    <location>
        <begin position="1"/>
        <end position="23"/>
    </location>
</feature>
<feature type="chain" id="PRO_5031130027" evidence="1">
    <location>
        <begin position="24"/>
        <end position="232"/>
    </location>
</feature>
<proteinExistence type="predicted"/>
<dbReference type="AlphaFoldDB" id="A0A7Y3W507"/>
<name>A0A7Y3W507_9PROT</name>
<keyword evidence="3" id="KW-1185">Reference proteome</keyword>
<reference evidence="2 3" key="1">
    <citation type="submission" date="2020-05" db="EMBL/GenBank/DDBJ databases">
        <title>Parvularcula mediterraneae sp. nov., isolated from polypropylene straw from shallow seawater of the seashore of Laganas in Zakynthos island, Greece.</title>
        <authorList>
            <person name="Szabo I."/>
            <person name="Al-Omari J."/>
            <person name="Rado J."/>
            <person name="Szerdahelyi G.S."/>
        </authorList>
    </citation>
    <scope>NUCLEOTIDE SEQUENCE [LARGE SCALE GENOMIC DNA]</scope>
    <source>
        <strain evidence="2 3">ZS-1/3</strain>
    </source>
</reference>
<dbReference type="EMBL" id="JABFCX010000002">
    <property type="protein sequence ID" value="NNU16028.1"/>
    <property type="molecule type" value="Genomic_DNA"/>
</dbReference>
<sequence>MELKNILAGVAASAVLATGSAFANTIIVDDFDTAQSVEDASFGDGSETDGPVAANVNWNRTVEVEAFQNGPVPPGAGASVRIGNSVAAFSGDSNVGFLSTLTFAREAGTANFDLPGFNERFQVDVLSADGTATFTFGLEDVNGNISTTSQSIEAADLGVTEFLFSDLMPMVGGGVDITQIVGLFFEVEGDPEFDLTIDLIGVTDTAIPLPAGAPLLASALAGFAAFRRFRKN</sequence>
<keyword evidence="1" id="KW-0732">Signal</keyword>
<evidence type="ECO:0000313" key="2">
    <source>
        <dbReference type="EMBL" id="NNU16028.1"/>
    </source>
</evidence>
<dbReference type="RefSeq" id="WP_173197924.1">
    <property type="nucleotide sequence ID" value="NZ_JABFCX010000002.1"/>
</dbReference>
<protein>
    <submittedName>
        <fullName evidence="2">VPLPA-CTERM sorting domain-containing protein</fullName>
    </submittedName>
</protein>
<evidence type="ECO:0000313" key="3">
    <source>
        <dbReference type="Proteomes" id="UP000536835"/>
    </source>
</evidence>
<organism evidence="2 3">
    <name type="scientific">Parvularcula mediterranea</name>
    <dbReference type="NCBI Taxonomy" id="2732508"/>
    <lineage>
        <taxon>Bacteria</taxon>
        <taxon>Pseudomonadati</taxon>
        <taxon>Pseudomonadota</taxon>
        <taxon>Alphaproteobacteria</taxon>
        <taxon>Parvularculales</taxon>
        <taxon>Parvularculaceae</taxon>
        <taxon>Parvularcula</taxon>
    </lineage>
</organism>
<accession>A0A7Y3W507</accession>
<dbReference type="InterPro" id="IPR022472">
    <property type="entry name" value="VPLPA-CTERM"/>
</dbReference>
<dbReference type="NCBIfam" id="TIGR03370">
    <property type="entry name" value="VPLPA-CTERM"/>
    <property type="match status" value="1"/>
</dbReference>
<comment type="caution">
    <text evidence="2">The sequence shown here is derived from an EMBL/GenBank/DDBJ whole genome shotgun (WGS) entry which is preliminary data.</text>
</comment>
<evidence type="ECO:0000256" key="1">
    <source>
        <dbReference type="SAM" id="SignalP"/>
    </source>
</evidence>
<dbReference type="Proteomes" id="UP000536835">
    <property type="component" value="Unassembled WGS sequence"/>
</dbReference>
<gene>
    <name evidence="2" type="ORF">HK107_06800</name>
</gene>